<comment type="caution">
    <text evidence="1">The sequence shown here is derived from an EMBL/GenBank/DDBJ whole genome shotgun (WGS) entry which is preliminary data.</text>
</comment>
<accession>X1DMK4</accession>
<gene>
    <name evidence="1" type="ORF">S01H4_62415</name>
</gene>
<dbReference type="AlphaFoldDB" id="X1DMK4"/>
<feature type="non-terminal residue" evidence="1">
    <location>
        <position position="1"/>
    </location>
</feature>
<proteinExistence type="predicted"/>
<evidence type="ECO:0000313" key="1">
    <source>
        <dbReference type="EMBL" id="GAH06234.1"/>
    </source>
</evidence>
<reference evidence="1" key="1">
    <citation type="journal article" date="2014" name="Front. Microbiol.">
        <title>High frequency of phylogenetically diverse reductive dehalogenase-homologous genes in deep subseafloor sedimentary metagenomes.</title>
        <authorList>
            <person name="Kawai M."/>
            <person name="Futagami T."/>
            <person name="Toyoda A."/>
            <person name="Takaki Y."/>
            <person name="Nishi S."/>
            <person name="Hori S."/>
            <person name="Arai W."/>
            <person name="Tsubouchi T."/>
            <person name="Morono Y."/>
            <person name="Uchiyama I."/>
            <person name="Ito T."/>
            <person name="Fujiyama A."/>
            <person name="Inagaki F."/>
            <person name="Takami H."/>
        </authorList>
    </citation>
    <scope>NUCLEOTIDE SEQUENCE</scope>
    <source>
        <strain evidence="1">Expedition CK06-06</strain>
    </source>
</reference>
<dbReference type="EMBL" id="BART01037249">
    <property type="protein sequence ID" value="GAH06234.1"/>
    <property type="molecule type" value="Genomic_DNA"/>
</dbReference>
<organism evidence="1">
    <name type="scientific">marine sediment metagenome</name>
    <dbReference type="NCBI Taxonomy" id="412755"/>
    <lineage>
        <taxon>unclassified sequences</taxon>
        <taxon>metagenomes</taxon>
        <taxon>ecological metagenomes</taxon>
    </lineage>
</organism>
<protein>
    <submittedName>
        <fullName evidence="1">Uncharacterized protein</fullName>
    </submittedName>
</protein>
<name>X1DMK4_9ZZZZ</name>
<sequence length="76" mass="8791">LNTGHYDEACDRTYIVMNLVEDALVEHPVFQKHKKMKKKIGQIQKELFKIYQVTGGLACIKDGCLEKVRKEANKKK</sequence>